<dbReference type="EMBL" id="CP011125">
    <property type="protein sequence ID" value="AKF03451.1"/>
    <property type="molecule type" value="Genomic_DNA"/>
</dbReference>
<keyword evidence="1" id="KW-0732">Signal</keyword>
<dbReference type="Proteomes" id="UP000034883">
    <property type="component" value="Chromosome"/>
</dbReference>
<dbReference type="AlphaFoldDB" id="A0A0F6YG55"/>
<dbReference type="RefSeq" id="WP_053230910.1">
    <property type="nucleotide sequence ID" value="NZ_CP011125.1"/>
</dbReference>
<name>A0A0F6YG55_9BACT</name>
<accession>A0A0F6YG55</accession>
<sequence length="206" mass="22052">MSRLAVLTSLAALLALACAPEEGTPVRVDEETIHPGAPPLAPFTECSVTTAREPATSAAHETACTEIDYPFHPPASGRHYSQWADFGTYDAPVPWGFLVHSMEHGAIVLAYRCEPDECDALVATLQEIADSRVDPLCRAGDTPSRFVIVPDPTLDVALAAVAWEHVYLATCLDRESLEAFVDAHYAQAPEDLCASGVDRSASGWCG</sequence>
<evidence type="ECO:0000256" key="1">
    <source>
        <dbReference type="SAM" id="SignalP"/>
    </source>
</evidence>
<dbReference type="STRING" id="927083.DB32_000600"/>
<feature type="signal peptide" evidence="1">
    <location>
        <begin position="1"/>
        <end position="17"/>
    </location>
</feature>
<evidence type="ECO:0000313" key="2">
    <source>
        <dbReference type="EMBL" id="AKF03451.1"/>
    </source>
</evidence>
<dbReference type="Pfam" id="PF11303">
    <property type="entry name" value="DUF3105"/>
    <property type="match status" value="1"/>
</dbReference>
<reference evidence="2 3" key="1">
    <citation type="submission" date="2015-03" db="EMBL/GenBank/DDBJ databases">
        <title>Genome assembly of Sandaracinus amylolyticus DSM 53668.</title>
        <authorList>
            <person name="Sharma G."/>
            <person name="Subramanian S."/>
        </authorList>
    </citation>
    <scope>NUCLEOTIDE SEQUENCE [LARGE SCALE GENOMIC DNA]</scope>
    <source>
        <strain evidence="2 3">DSM 53668</strain>
    </source>
</reference>
<dbReference type="PROSITE" id="PS51257">
    <property type="entry name" value="PROKAR_LIPOPROTEIN"/>
    <property type="match status" value="1"/>
</dbReference>
<organism evidence="2 3">
    <name type="scientific">Sandaracinus amylolyticus</name>
    <dbReference type="NCBI Taxonomy" id="927083"/>
    <lineage>
        <taxon>Bacteria</taxon>
        <taxon>Pseudomonadati</taxon>
        <taxon>Myxococcota</taxon>
        <taxon>Polyangia</taxon>
        <taxon>Polyangiales</taxon>
        <taxon>Sandaracinaceae</taxon>
        <taxon>Sandaracinus</taxon>
    </lineage>
</organism>
<evidence type="ECO:0008006" key="4">
    <source>
        <dbReference type="Google" id="ProtNLM"/>
    </source>
</evidence>
<feature type="chain" id="PRO_5002512623" description="DUF3105 domain-containing protein" evidence="1">
    <location>
        <begin position="18"/>
        <end position="206"/>
    </location>
</feature>
<proteinExistence type="predicted"/>
<evidence type="ECO:0000313" key="3">
    <source>
        <dbReference type="Proteomes" id="UP000034883"/>
    </source>
</evidence>
<gene>
    <name evidence="2" type="ORF">DB32_000600</name>
</gene>
<keyword evidence="3" id="KW-1185">Reference proteome</keyword>
<protein>
    <recommendedName>
        <fullName evidence="4">DUF3105 domain-containing protein</fullName>
    </recommendedName>
</protein>
<dbReference type="InterPro" id="IPR021454">
    <property type="entry name" value="DUF3105"/>
</dbReference>
<dbReference type="KEGG" id="samy:DB32_000600"/>